<keyword evidence="5 8" id="KW-1133">Transmembrane helix</keyword>
<dbReference type="CDD" id="cd17321">
    <property type="entry name" value="MFS_MMR_MDR_like"/>
    <property type="match status" value="1"/>
</dbReference>
<keyword evidence="6 8" id="KW-0472">Membrane</keyword>
<feature type="transmembrane region" description="Helical" evidence="8">
    <location>
        <begin position="95"/>
        <end position="112"/>
    </location>
</feature>
<feature type="transmembrane region" description="Helical" evidence="8">
    <location>
        <begin position="64"/>
        <end position="83"/>
    </location>
</feature>
<dbReference type="EMBL" id="BSQG01000004">
    <property type="protein sequence ID" value="GLU48674.1"/>
    <property type="molecule type" value="Genomic_DNA"/>
</dbReference>
<keyword evidence="4 8" id="KW-0812">Transmembrane</keyword>
<feature type="transmembrane region" description="Helical" evidence="8">
    <location>
        <begin position="124"/>
        <end position="145"/>
    </location>
</feature>
<dbReference type="InterPro" id="IPR036259">
    <property type="entry name" value="MFS_trans_sf"/>
</dbReference>
<evidence type="ECO:0000313" key="11">
    <source>
        <dbReference type="Proteomes" id="UP001165092"/>
    </source>
</evidence>
<feature type="region of interest" description="Disordered" evidence="7">
    <location>
        <begin position="482"/>
        <end position="501"/>
    </location>
</feature>
<evidence type="ECO:0000256" key="6">
    <source>
        <dbReference type="ARBA" id="ARBA00023136"/>
    </source>
</evidence>
<accession>A0A9W6P733</accession>
<feature type="transmembrane region" description="Helical" evidence="8">
    <location>
        <begin position="27"/>
        <end position="52"/>
    </location>
</feature>
<dbReference type="SUPFAM" id="SSF103473">
    <property type="entry name" value="MFS general substrate transporter"/>
    <property type="match status" value="1"/>
</dbReference>
<evidence type="ECO:0000256" key="3">
    <source>
        <dbReference type="ARBA" id="ARBA00022475"/>
    </source>
</evidence>
<dbReference type="InterPro" id="IPR011701">
    <property type="entry name" value="MFS"/>
</dbReference>
<keyword evidence="3" id="KW-1003">Cell membrane</keyword>
<dbReference type="AlphaFoldDB" id="A0A9W6P733"/>
<dbReference type="InterPro" id="IPR005829">
    <property type="entry name" value="Sugar_transporter_CS"/>
</dbReference>
<evidence type="ECO:0000256" key="2">
    <source>
        <dbReference type="ARBA" id="ARBA00022448"/>
    </source>
</evidence>
<dbReference type="PROSITE" id="PS00216">
    <property type="entry name" value="SUGAR_TRANSPORT_1"/>
    <property type="match status" value="1"/>
</dbReference>
<dbReference type="Gene3D" id="1.20.1720.10">
    <property type="entry name" value="Multidrug resistance protein D"/>
    <property type="match status" value="1"/>
</dbReference>
<dbReference type="PANTHER" id="PTHR42718">
    <property type="entry name" value="MAJOR FACILITATOR SUPERFAMILY MULTIDRUG TRANSPORTER MFSC"/>
    <property type="match status" value="1"/>
</dbReference>
<name>A0A9W6P733_9ACTN</name>
<reference evidence="10" key="1">
    <citation type="submission" date="2023-02" db="EMBL/GenBank/DDBJ databases">
        <title>Nocardiopsis ansamitocini NBRC 112285.</title>
        <authorList>
            <person name="Ichikawa N."/>
            <person name="Sato H."/>
            <person name="Tonouchi N."/>
        </authorList>
    </citation>
    <scope>NUCLEOTIDE SEQUENCE</scope>
    <source>
        <strain evidence="10">NBRC 112285</strain>
    </source>
</reference>
<evidence type="ECO:0000256" key="4">
    <source>
        <dbReference type="ARBA" id="ARBA00022692"/>
    </source>
</evidence>
<keyword evidence="2" id="KW-0813">Transport</keyword>
<organism evidence="10 11">
    <name type="scientific">Nocardiopsis ansamitocini</name>
    <dbReference type="NCBI Taxonomy" id="1670832"/>
    <lineage>
        <taxon>Bacteria</taxon>
        <taxon>Bacillati</taxon>
        <taxon>Actinomycetota</taxon>
        <taxon>Actinomycetes</taxon>
        <taxon>Streptosporangiales</taxon>
        <taxon>Nocardiopsidaceae</taxon>
        <taxon>Nocardiopsis</taxon>
    </lineage>
</organism>
<dbReference type="GO" id="GO:0005886">
    <property type="term" value="C:plasma membrane"/>
    <property type="evidence" value="ECO:0007669"/>
    <property type="project" value="UniProtKB-SubCell"/>
</dbReference>
<protein>
    <submittedName>
        <fullName evidence="10">MFS transporter</fullName>
    </submittedName>
</protein>
<gene>
    <name evidence="10" type="ORF">Nans01_30250</name>
</gene>
<feature type="transmembrane region" description="Helical" evidence="8">
    <location>
        <begin position="289"/>
        <end position="309"/>
    </location>
</feature>
<feature type="transmembrane region" description="Helical" evidence="8">
    <location>
        <begin position="345"/>
        <end position="366"/>
    </location>
</feature>
<dbReference type="GO" id="GO:0022857">
    <property type="term" value="F:transmembrane transporter activity"/>
    <property type="evidence" value="ECO:0007669"/>
    <property type="project" value="InterPro"/>
</dbReference>
<proteinExistence type="predicted"/>
<evidence type="ECO:0000256" key="7">
    <source>
        <dbReference type="SAM" id="MobiDB-lite"/>
    </source>
</evidence>
<comment type="caution">
    <text evidence="10">The sequence shown here is derived from an EMBL/GenBank/DDBJ whole genome shotgun (WGS) entry which is preliminary data.</text>
</comment>
<feature type="transmembrane region" description="Helical" evidence="8">
    <location>
        <begin position="185"/>
        <end position="204"/>
    </location>
</feature>
<sequence length="501" mass="52135">MGTMKPAESKTRHSADEAVARWSPQMWGLLIVLAGNMLIDALEVSTVLVALPSVGRELNLSLPLLQWLVSGFALGFGMTVLFGGRIVESFGRRRVYLAALVCFAAASVIAGLTNDPTVLVATRFVKGVCAALTAPIGLAIISTAFRRGPDRDRAVAVYSFVGACGFVAGLLLAGLLTGLSWRLTFVFPAPVVLVLLVGGILLIPRDVPDRTAPLRLAAVGAVCLAGGFSALVQGVVMVPVRGWGDPLTLGAFAATGVLFLLFCVAEHFASRPLIRFGVLRNGALIRSMLGAAALNGSFVGLLLVATLHMQTVLGWSPAETAFAFLPASLPLAVAALFSQRLTKRFGAVRLIAVGALGPPLGYALYLRLSPPVVYAVDILPTMLLVAWGFVFGFAALNAQAVSLVPTRDRALASGLYQTAVQTAAAVVPALVVALLLTGATPGDPQQMLDGHRFAVGAITALGVSGLVVAVVGLIADRRCRGRDTTGRSARPETAPTCTKDP</sequence>
<dbReference type="PANTHER" id="PTHR42718:SF46">
    <property type="entry name" value="BLR6921 PROTEIN"/>
    <property type="match status" value="1"/>
</dbReference>
<evidence type="ECO:0000256" key="5">
    <source>
        <dbReference type="ARBA" id="ARBA00022989"/>
    </source>
</evidence>
<evidence type="ECO:0000256" key="8">
    <source>
        <dbReference type="SAM" id="Phobius"/>
    </source>
</evidence>
<evidence type="ECO:0000259" key="9">
    <source>
        <dbReference type="PROSITE" id="PS50850"/>
    </source>
</evidence>
<feature type="transmembrane region" description="Helical" evidence="8">
    <location>
        <begin position="321"/>
        <end position="338"/>
    </location>
</feature>
<dbReference type="Proteomes" id="UP001165092">
    <property type="component" value="Unassembled WGS sequence"/>
</dbReference>
<feature type="transmembrane region" description="Helical" evidence="8">
    <location>
        <begin position="378"/>
        <end position="398"/>
    </location>
</feature>
<comment type="subcellular location">
    <subcellularLocation>
        <location evidence="1">Cell membrane</location>
        <topology evidence="1">Multi-pass membrane protein</topology>
    </subcellularLocation>
</comment>
<dbReference type="Gene3D" id="1.20.1250.20">
    <property type="entry name" value="MFS general substrate transporter like domains"/>
    <property type="match status" value="1"/>
</dbReference>
<keyword evidence="11" id="KW-1185">Reference proteome</keyword>
<feature type="transmembrane region" description="Helical" evidence="8">
    <location>
        <begin position="216"/>
        <end position="237"/>
    </location>
</feature>
<dbReference type="InterPro" id="IPR020846">
    <property type="entry name" value="MFS_dom"/>
</dbReference>
<feature type="transmembrane region" description="Helical" evidence="8">
    <location>
        <begin position="419"/>
        <end position="441"/>
    </location>
</feature>
<feature type="transmembrane region" description="Helical" evidence="8">
    <location>
        <begin position="453"/>
        <end position="475"/>
    </location>
</feature>
<dbReference type="RefSeq" id="WP_285760134.1">
    <property type="nucleotide sequence ID" value="NZ_BSQG01000004.1"/>
</dbReference>
<feature type="domain" description="Major facilitator superfamily (MFS) profile" evidence="9">
    <location>
        <begin position="29"/>
        <end position="480"/>
    </location>
</feature>
<feature type="transmembrane region" description="Helical" evidence="8">
    <location>
        <begin position="249"/>
        <end position="269"/>
    </location>
</feature>
<dbReference type="PROSITE" id="PS50850">
    <property type="entry name" value="MFS"/>
    <property type="match status" value="1"/>
</dbReference>
<evidence type="ECO:0000256" key="1">
    <source>
        <dbReference type="ARBA" id="ARBA00004651"/>
    </source>
</evidence>
<feature type="transmembrane region" description="Helical" evidence="8">
    <location>
        <begin position="157"/>
        <end position="179"/>
    </location>
</feature>
<dbReference type="Pfam" id="PF07690">
    <property type="entry name" value="MFS_1"/>
    <property type="match status" value="1"/>
</dbReference>
<evidence type="ECO:0000313" key="10">
    <source>
        <dbReference type="EMBL" id="GLU48674.1"/>
    </source>
</evidence>